<dbReference type="Pfam" id="PF00249">
    <property type="entry name" value="Myb_DNA-binding"/>
    <property type="match status" value="1"/>
</dbReference>
<dbReference type="GO" id="GO:0008270">
    <property type="term" value="F:zinc ion binding"/>
    <property type="evidence" value="ECO:0007669"/>
    <property type="project" value="UniProtKB-KW"/>
</dbReference>
<dbReference type="PROSITE" id="PS51058">
    <property type="entry name" value="ZF_CXXC"/>
    <property type="match status" value="1"/>
</dbReference>
<evidence type="ECO:0000256" key="5">
    <source>
        <dbReference type="SAM" id="MobiDB-lite"/>
    </source>
</evidence>
<feature type="region of interest" description="Disordered" evidence="5">
    <location>
        <begin position="501"/>
        <end position="536"/>
    </location>
</feature>
<feature type="compositionally biased region" description="Basic and acidic residues" evidence="5">
    <location>
        <begin position="652"/>
        <end position="662"/>
    </location>
</feature>
<accession>A0A9W7ATG5</accession>
<reference evidence="10" key="1">
    <citation type="journal article" date="2023" name="Commun. Biol.">
        <title>Genome analysis of Parmales, the sister group of diatoms, reveals the evolutionary specialization of diatoms from phago-mixotrophs to photoautotrophs.</title>
        <authorList>
            <person name="Ban H."/>
            <person name="Sato S."/>
            <person name="Yoshikawa S."/>
            <person name="Yamada K."/>
            <person name="Nakamura Y."/>
            <person name="Ichinomiya M."/>
            <person name="Sato N."/>
            <person name="Blanc-Mathieu R."/>
            <person name="Endo H."/>
            <person name="Kuwata A."/>
            <person name="Ogata H."/>
        </authorList>
    </citation>
    <scope>NUCLEOTIDE SEQUENCE [LARGE SCALE GENOMIC DNA]</scope>
</reference>
<name>A0A9W7ATG5_9STRA</name>
<dbReference type="CDD" id="cd00167">
    <property type="entry name" value="SANT"/>
    <property type="match status" value="2"/>
</dbReference>
<feature type="compositionally biased region" description="Polar residues" evidence="5">
    <location>
        <begin position="631"/>
        <end position="643"/>
    </location>
</feature>
<dbReference type="PANTHER" id="PTHR46734">
    <property type="entry name" value="TELOMERIC REPEAT-BINDING FACTOR 1 TERF1"/>
    <property type="match status" value="1"/>
</dbReference>
<evidence type="ECO:0000259" key="7">
    <source>
        <dbReference type="PROSITE" id="PS51058"/>
    </source>
</evidence>
<feature type="domain" description="Myb-like" evidence="6">
    <location>
        <begin position="516"/>
        <end position="558"/>
    </location>
</feature>
<dbReference type="GO" id="GO:0003677">
    <property type="term" value="F:DNA binding"/>
    <property type="evidence" value="ECO:0007669"/>
    <property type="project" value="InterPro"/>
</dbReference>
<dbReference type="PANTHER" id="PTHR46734:SF1">
    <property type="entry name" value="TELOMERIC REPEAT-BINDING FACTOR 1"/>
    <property type="match status" value="1"/>
</dbReference>
<dbReference type="Pfam" id="PF02008">
    <property type="entry name" value="zf-CXXC"/>
    <property type="match status" value="1"/>
</dbReference>
<dbReference type="Proteomes" id="UP001162640">
    <property type="component" value="Unassembled WGS sequence"/>
</dbReference>
<evidence type="ECO:0000256" key="2">
    <source>
        <dbReference type="ARBA" id="ARBA00022771"/>
    </source>
</evidence>
<feature type="domain" description="CXXC-type" evidence="7">
    <location>
        <begin position="443"/>
        <end position="490"/>
    </location>
</feature>
<evidence type="ECO:0000256" key="3">
    <source>
        <dbReference type="ARBA" id="ARBA00022833"/>
    </source>
</evidence>
<evidence type="ECO:0000256" key="1">
    <source>
        <dbReference type="ARBA" id="ARBA00022723"/>
    </source>
</evidence>
<gene>
    <name evidence="9" type="ORF">TL16_g07628</name>
</gene>
<sequence>MGMSATFACVVDSAKGFPKYKDSIQIDEQIKVRSLGGAKRAGLLTEDFEEVHWGGNLDDSDMVAMTWDTKRSLKVNGDLFGVRIRFLPRLLRMLVRDTNFRVMISPKETSKSRNNPIAPYISDVIVIPATELKLLVKPDKPQTLSCVKCNTDKPPDDFYPHRKWRKDCISGKKRNNVTDSKKAKVSNLLLRGRKDLWTAEEDEALLEGINKYNFDWDRIKAEAGDRFGDRTAKALNDHFRKYYPDKFEELRTATPKGANRQAKEKGKGVMKKVKEVAAGGATTSSRTLAKAMTTTTSSSSLEILATTSSTVKFGKLLAETLNKEPKLSLPVAGTSATTLSFSEEREEEEDTVIDVNIEEFGSFEAFGSEFSRLCPEIDLECYEDLSEDLLDVDAGAAGMEAELVVTKPKLPPSKEELSPLLGLGLVAEILPPQLQLFEEKFVEVKHRSMPCNSCKICLKEDCGECRCCKDKKKFGGPGFFKKQCQARVCQNKRTVTVGDFQREKKGQPDYTNRPTSWSEKEDEALNRGQRKHGNDWKKILEREKEHLGDRTIKALQQRDTRLRAKAKKEPVSPAKNSQSWVLPASELVQSPKVDFRSSLDTFQQLLVAGRTSPCFQTSKTVEKGYGGSDGCNYSSSRNDSESISVGGRKRQRDVGGDYESEGKFNRMPQVRRITYPDNRDLCTPEEIFQNFAGYGAVWSGGGRTEGGRGRVMPRIQSPG</sequence>
<dbReference type="SUPFAM" id="SSF46689">
    <property type="entry name" value="Homeodomain-like"/>
    <property type="match status" value="2"/>
</dbReference>
<organism evidence="9 10">
    <name type="scientific">Triparma laevis f. inornata</name>
    <dbReference type="NCBI Taxonomy" id="1714386"/>
    <lineage>
        <taxon>Eukaryota</taxon>
        <taxon>Sar</taxon>
        <taxon>Stramenopiles</taxon>
        <taxon>Ochrophyta</taxon>
        <taxon>Bolidophyceae</taxon>
        <taxon>Parmales</taxon>
        <taxon>Triparmaceae</taxon>
        <taxon>Triparma</taxon>
    </lineage>
</organism>
<dbReference type="InterPro" id="IPR017930">
    <property type="entry name" value="Myb_dom"/>
</dbReference>
<dbReference type="PROSITE" id="PS50090">
    <property type="entry name" value="MYB_LIKE"/>
    <property type="match status" value="2"/>
</dbReference>
<dbReference type="EMBL" id="BLQM01000242">
    <property type="protein sequence ID" value="GMH78012.1"/>
    <property type="molecule type" value="Genomic_DNA"/>
</dbReference>
<keyword evidence="1" id="KW-0479">Metal-binding</keyword>
<protein>
    <submittedName>
        <fullName evidence="9">Uncharacterized protein</fullName>
    </submittedName>
</protein>
<dbReference type="InterPro" id="IPR052450">
    <property type="entry name" value="TRBD-Containing_Protein"/>
</dbReference>
<feature type="domain" description="Myb-like" evidence="6">
    <location>
        <begin position="193"/>
        <end position="243"/>
    </location>
</feature>
<evidence type="ECO:0000256" key="4">
    <source>
        <dbReference type="ARBA" id="ARBA00023242"/>
    </source>
</evidence>
<keyword evidence="3" id="KW-0862">Zinc</keyword>
<evidence type="ECO:0000313" key="10">
    <source>
        <dbReference type="Proteomes" id="UP001162640"/>
    </source>
</evidence>
<keyword evidence="4" id="KW-0539">Nucleus</keyword>
<dbReference type="InterPro" id="IPR009057">
    <property type="entry name" value="Homeodomain-like_sf"/>
</dbReference>
<feature type="domain" description="HTH myb-type" evidence="8">
    <location>
        <begin position="516"/>
        <end position="567"/>
    </location>
</feature>
<dbReference type="InterPro" id="IPR002857">
    <property type="entry name" value="Znf_CXXC"/>
</dbReference>
<dbReference type="AlphaFoldDB" id="A0A9W7ATG5"/>
<feature type="domain" description="HTH myb-type" evidence="8">
    <location>
        <begin position="193"/>
        <end position="247"/>
    </location>
</feature>
<evidence type="ECO:0000313" key="9">
    <source>
        <dbReference type="EMBL" id="GMH78012.1"/>
    </source>
</evidence>
<dbReference type="PROSITE" id="PS51294">
    <property type="entry name" value="HTH_MYB"/>
    <property type="match status" value="2"/>
</dbReference>
<dbReference type="Pfam" id="PF13921">
    <property type="entry name" value="Myb_DNA-bind_6"/>
    <property type="match status" value="1"/>
</dbReference>
<dbReference type="Gene3D" id="1.10.10.60">
    <property type="entry name" value="Homeodomain-like"/>
    <property type="match status" value="2"/>
</dbReference>
<dbReference type="InterPro" id="IPR001005">
    <property type="entry name" value="SANT/Myb"/>
</dbReference>
<feature type="region of interest" description="Disordered" evidence="5">
    <location>
        <begin position="625"/>
        <end position="662"/>
    </location>
</feature>
<comment type="caution">
    <text evidence="9">The sequence shown here is derived from an EMBL/GenBank/DDBJ whole genome shotgun (WGS) entry which is preliminary data.</text>
</comment>
<keyword evidence="2" id="KW-0863">Zinc-finger</keyword>
<evidence type="ECO:0000259" key="6">
    <source>
        <dbReference type="PROSITE" id="PS50090"/>
    </source>
</evidence>
<proteinExistence type="predicted"/>
<dbReference type="SMART" id="SM00717">
    <property type="entry name" value="SANT"/>
    <property type="match status" value="2"/>
</dbReference>
<evidence type="ECO:0000259" key="8">
    <source>
        <dbReference type="PROSITE" id="PS51294"/>
    </source>
</evidence>